<dbReference type="InterPro" id="IPR045863">
    <property type="entry name" value="CorA_TM1_TM2"/>
</dbReference>
<dbReference type="GO" id="GO:0050897">
    <property type="term" value="F:cobalt ion binding"/>
    <property type="evidence" value="ECO:0007669"/>
    <property type="project" value="TreeGrafter"/>
</dbReference>
<reference evidence="10" key="1">
    <citation type="submission" date="2017-11" db="EMBL/GenBank/DDBJ databases">
        <authorList>
            <person name="Watanabe M."/>
            <person name="Kojima H."/>
        </authorList>
    </citation>
    <scope>NUCLEOTIDE SEQUENCE [LARGE SCALE GENOMIC DNA]</scope>
    <source>
        <strain evidence="10">Tokyo 01</strain>
    </source>
</reference>
<feature type="transmembrane region" description="Helical" evidence="8">
    <location>
        <begin position="327"/>
        <end position="347"/>
    </location>
</feature>
<dbReference type="SUPFAM" id="SSF144083">
    <property type="entry name" value="Magnesium transport protein CorA, transmembrane region"/>
    <property type="match status" value="1"/>
</dbReference>
<gene>
    <name evidence="8" type="primary">corA</name>
    <name evidence="9" type="ORF">DENIS_3523</name>
</gene>
<dbReference type="GO" id="GO:0000287">
    <property type="term" value="F:magnesium ion binding"/>
    <property type="evidence" value="ECO:0007669"/>
    <property type="project" value="TreeGrafter"/>
</dbReference>
<reference evidence="10" key="2">
    <citation type="submission" date="2019-01" db="EMBL/GenBank/DDBJ databases">
        <title>Genome sequence of Desulfonema ishimotonii strain Tokyo 01.</title>
        <authorList>
            <person name="Fukui M."/>
        </authorList>
    </citation>
    <scope>NUCLEOTIDE SEQUENCE [LARGE SCALE GENOMIC DNA]</scope>
    <source>
        <strain evidence="10">Tokyo 01</strain>
    </source>
</reference>
<dbReference type="SUPFAM" id="SSF143865">
    <property type="entry name" value="CorA soluble domain-like"/>
    <property type="match status" value="1"/>
</dbReference>
<dbReference type="GO" id="GO:0015087">
    <property type="term" value="F:cobalt ion transmembrane transporter activity"/>
    <property type="evidence" value="ECO:0007669"/>
    <property type="project" value="UniProtKB-UniRule"/>
</dbReference>
<dbReference type="InterPro" id="IPR002523">
    <property type="entry name" value="MgTranspt_CorA/ZnTranspt_ZntB"/>
</dbReference>
<evidence type="ECO:0000256" key="8">
    <source>
        <dbReference type="RuleBase" id="RU362010"/>
    </source>
</evidence>
<accession>A0A401G007</accession>
<dbReference type="GO" id="GO:0015095">
    <property type="term" value="F:magnesium ion transmembrane transporter activity"/>
    <property type="evidence" value="ECO:0007669"/>
    <property type="project" value="UniProtKB-UniRule"/>
</dbReference>
<keyword evidence="8" id="KW-0460">Magnesium</keyword>
<evidence type="ECO:0000256" key="3">
    <source>
        <dbReference type="ARBA" id="ARBA00022448"/>
    </source>
</evidence>
<comment type="function">
    <text evidence="8">Mediates influx of magnesium ions.</text>
</comment>
<dbReference type="GO" id="GO:0005886">
    <property type="term" value="C:plasma membrane"/>
    <property type="evidence" value="ECO:0007669"/>
    <property type="project" value="UniProtKB-SubCell"/>
</dbReference>
<dbReference type="CDD" id="cd12828">
    <property type="entry name" value="TmCorA-like_1"/>
    <property type="match status" value="1"/>
</dbReference>
<evidence type="ECO:0000256" key="2">
    <source>
        <dbReference type="ARBA" id="ARBA00009765"/>
    </source>
</evidence>
<keyword evidence="7 8" id="KW-0472">Membrane</keyword>
<evidence type="ECO:0000313" key="9">
    <source>
        <dbReference type="EMBL" id="GBC62551.1"/>
    </source>
</evidence>
<sequence length="353" mass="40243">MLPFTRKHSEKAGLPPGALIHVGERKTGPVTVKIMTYDETRFEEREAGKADLPLPLPEQAGITWIHVIGLHDLGIIEKIGACYPVHPLILEDILNTAQRPKAEVYEDCLFVVLKRFHNPKDGEDISVEQVSLVVGEDFVISFQESGTDIFSPVRKRIVNRMGRIRKRGCDYLAYALIDTVIDYHFSVMEALEENIEAIEENLADPSMTVLQDICALKRNVLLLRKSVLPLRDLTYRLEKDDSEFIKDTTRIYLRDLYDHAVQIADTVETFREMASGLLDLYHSGVSNRMNEVMKVLTVISTTFIPLSFIAGVYGMNFKYMPELEFKWGYALVWGVILGVGGTMLIFFKRKKWL</sequence>
<dbReference type="Gene3D" id="3.30.460.20">
    <property type="entry name" value="CorA soluble domain-like"/>
    <property type="match status" value="1"/>
</dbReference>
<evidence type="ECO:0000256" key="1">
    <source>
        <dbReference type="ARBA" id="ARBA00004651"/>
    </source>
</evidence>
<evidence type="ECO:0000256" key="5">
    <source>
        <dbReference type="ARBA" id="ARBA00022692"/>
    </source>
</evidence>
<dbReference type="RefSeq" id="WP_124329716.1">
    <property type="nucleotide sequence ID" value="NZ_BEXT01000001.1"/>
</dbReference>
<protein>
    <recommendedName>
        <fullName evidence="8">Magnesium transport protein CorA</fullName>
    </recommendedName>
</protein>
<dbReference type="OrthoDB" id="9803416at2"/>
<keyword evidence="10" id="KW-1185">Reference proteome</keyword>
<evidence type="ECO:0000313" key="10">
    <source>
        <dbReference type="Proteomes" id="UP000288096"/>
    </source>
</evidence>
<feature type="transmembrane region" description="Helical" evidence="8">
    <location>
        <begin position="295"/>
        <end position="315"/>
    </location>
</feature>
<evidence type="ECO:0000256" key="4">
    <source>
        <dbReference type="ARBA" id="ARBA00022475"/>
    </source>
</evidence>
<comment type="subcellular location">
    <subcellularLocation>
        <location evidence="1">Cell membrane</location>
        <topology evidence="1">Multi-pass membrane protein</topology>
    </subcellularLocation>
    <subcellularLocation>
        <location evidence="8">Membrane</location>
        <topology evidence="8">Multi-pass membrane protein</topology>
    </subcellularLocation>
</comment>
<proteinExistence type="inferred from homology"/>
<dbReference type="NCBIfam" id="TIGR00383">
    <property type="entry name" value="corA"/>
    <property type="match status" value="1"/>
</dbReference>
<keyword evidence="4 8" id="KW-1003">Cell membrane</keyword>
<evidence type="ECO:0000256" key="6">
    <source>
        <dbReference type="ARBA" id="ARBA00022989"/>
    </source>
</evidence>
<keyword evidence="3 8" id="KW-0813">Transport</keyword>
<keyword evidence="5 8" id="KW-0812">Transmembrane</keyword>
<dbReference type="PANTHER" id="PTHR46494">
    <property type="entry name" value="CORA FAMILY METAL ION TRANSPORTER (EUROFUNG)"/>
    <property type="match status" value="1"/>
</dbReference>
<dbReference type="EMBL" id="BEXT01000001">
    <property type="protein sequence ID" value="GBC62551.1"/>
    <property type="molecule type" value="Genomic_DNA"/>
</dbReference>
<keyword evidence="8" id="KW-0406">Ion transport</keyword>
<comment type="similarity">
    <text evidence="2 8">Belongs to the CorA metal ion transporter (MIT) (TC 1.A.35) family.</text>
</comment>
<keyword evidence="6 8" id="KW-1133">Transmembrane helix</keyword>
<dbReference type="AlphaFoldDB" id="A0A401G007"/>
<dbReference type="PANTHER" id="PTHR46494:SF1">
    <property type="entry name" value="CORA FAMILY METAL ION TRANSPORTER (EUROFUNG)"/>
    <property type="match status" value="1"/>
</dbReference>
<name>A0A401G007_9BACT</name>
<organism evidence="9 10">
    <name type="scientific">Desulfonema ishimotonii</name>
    <dbReference type="NCBI Taxonomy" id="45657"/>
    <lineage>
        <taxon>Bacteria</taxon>
        <taxon>Pseudomonadati</taxon>
        <taxon>Thermodesulfobacteriota</taxon>
        <taxon>Desulfobacteria</taxon>
        <taxon>Desulfobacterales</taxon>
        <taxon>Desulfococcaceae</taxon>
        <taxon>Desulfonema</taxon>
    </lineage>
</organism>
<dbReference type="Gene3D" id="1.20.58.340">
    <property type="entry name" value="Magnesium transport protein CorA, transmembrane region"/>
    <property type="match status" value="2"/>
</dbReference>
<evidence type="ECO:0000256" key="7">
    <source>
        <dbReference type="ARBA" id="ARBA00023136"/>
    </source>
</evidence>
<dbReference type="Proteomes" id="UP000288096">
    <property type="component" value="Unassembled WGS sequence"/>
</dbReference>
<comment type="caution">
    <text evidence="9">The sequence shown here is derived from an EMBL/GenBank/DDBJ whole genome shotgun (WGS) entry which is preliminary data.</text>
</comment>
<dbReference type="InterPro" id="IPR004488">
    <property type="entry name" value="Mg/Co-transport_prot_CorA"/>
</dbReference>
<dbReference type="FunFam" id="1.20.58.340:FF:000012">
    <property type="entry name" value="Magnesium transport protein CorA"/>
    <property type="match status" value="1"/>
</dbReference>
<dbReference type="InterPro" id="IPR045861">
    <property type="entry name" value="CorA_cytoplasmic_dom"/>
</dbReference>
<dbReference type="Pfam" id="PF01544">
    <property type="entry name" value="CorA"/>
    <property type="match status" value="1"/>
</dbReference>